<comment type="caution">
    <text evidence="1">The sequence shown here is derived from an EMBL/GenBank/DDBJ whole genome shotgun (WGS) entry which is preliminary data.</text>
</comment>
<dbReference type="RefSeq" id="WP_345733934.1">
    <property type="nucleotide sequence ID" value="NZ_BAAAYN010000106.1"/>
</dbReference>
<dbReference type="Gene3D" id="3.30.1310.10">
    <property type="entry name" value="Nucleoid-associated protein YbaB-like domain"/>
    <property type="match status" value="1"/>
</dbReference>
<evidence type="ECO:0000313" key="2">
    <source>
        <dbReference type="Proteomes" id="UP001501676"/>
    </source>
</evidence>
<name>A0ABP6TE14_9ACTN</name>
<organism evidence="1 2">
    <name type="scientific">Cryptosporangium minutisporangium</name>
    <dbReference type="NCBI Taxonomy" id="113569"/>
    <lineage>
        <taxon>Bacteria</taxon>
        <taxon>Bacillati</taxon>
        <taxon>Actinomycetota</taxon>
        <taxon>Actinomycetes</taxon>
        <taxon>Cryptosporangiales</taxon>
        <taxon>Cryptosporangiaceae</taxon>
        <taxon>Cryptosporangium</taxon>
    </lineage>
</organism>
<dbReference type="InterPro" id="IPR036894">
    <property type="entry name" value="YbaB-like_sf"/>
</dbReference>
<keyword evidence="2" id="KW-1185">Reference proteome</keyword>
<evidence type="ECO:0000313" key="1">
    <source>
        <dbReference type="EMBL" id="GAA3398979.1"/>
    </source>
</evidence>
<evidence type="ECO:0008006" key="3">
    <source>
        <dbReference type="Google" id="ProtNLM"/>
    </source>
</evidence>
<dbReference type="SUPFAM" id="SSF82607">
    <property type="entry name" value="YbaB-like"/>
    <property type="match status" value="1"/>
</dbReference>
<protein>
    <recommendedName>
        <fullName evidence="3">YbaB/EbfC family DNA-binding protein</fullName>
    </recommendedName>
</protein>
<dbReference type="Proteomes" id="UP001501676">
    <property type="component" value="Unassembled WGS sequence"/>
</dbReference>
<sequence>MNDPSRTDRPDFSAVSSMAKDLRAAIGDAERAQRDALRLTGTAWSKDGLVKAVVGPRGHLLELELDPRVYRTPNSHALSATILATVRAATDDVLAKTGEILDRSLPADLRARSGGGRLDLWRMGRMHDADVRNELRQEDDVDGLR</sequence>
<accession>A0ABP6TE14</accession>
<proteinExistence type="predicted"/>
<gene>
    <name evidence="1" type="ORF">GCM10020369_83800</name>
</gene>
<dbReference type="EMBL" id="BAAAYN010000106">
    <property type="protein sequence ID" value="GAA3398979.1"/>
    <property type="molecule type" value="Genomic_DNA"/>
</dbReference>
<reference evidence="2" key="1">
    <citation type="journal article" date="2019" name="Int. J. Syst. Evol. Microbiol.">
        <title>The Global Catalogue of Microorganisms (GCM) 10K type strain sequencing project: providing services to taxonomists for standard genome sequencing and annotation.</title>
        <authorList>
            <consortium name="The Broad Institute Genomics Platform"/>
            <consortium name="The Broad Institute Genome Sequencing Center for Infectious Disease"/>
            <person name="Wu L."/>
            <person name="Ma J."/>
        </authorList>
    </citation>
    <scope>NUCLEOTIDE SEQUENCE [LARGE SCALE GENOMIC DNA]</scope>
    <source>
        <strain evidence="2">JCM 9458</strain>
    </source>
</reference>
<dbReference type="Pfam" id="PF02575">
    <property type="entry name" value="YbaB_DNA_bd"/>
    <property type="match status" value="1"/>
</dbReference>
<dbReference type="InterPro" id="IPR004401">
    <property type="entry name" value="YbaB/EbfC"/>
</dbReference>